<protein>
    <submittedName>
        <fullName evidence="1">Uncharacterized protein</fullName>
    </submittedName>
</protein>
<evidence type="ECO:0000313" key="1">
    <source>
        <dbReference type="EMBL" id="KAK1858153.1"/>
    </source>
</evidence>
<organism evidence="1 2">
    <name type="scientific">Pyropia yezoensis</name>
    <name type="common">Susabi-nori</name>
    <name type="synonym">Porphyra yezoensis</name>
    <dbReference type="NCBI Taxonomy" id="2788"/>
    <lineage>
        <taxon>Eukaryota</taxon>
        <taxon>Rhodophyta</taxon>
        <taxon>Bangiophyceae</taxon>
        <taxon>Bangiales</taxon>
        <taxon>Bangiaceae</taxon>
        <taxon>Pyropia</taxon>
    </lineage>
</organism>
<proteinExistence type="predicted"/>
<dbReference type="EMBL" id="CM020618">
    <property type="protein sequence ID" value="KAK1858153.1"/>
    <property type="molecule type" value="Genomic_DNA"/>
</dbReference>
<comment type="caution">
    <text evidence="1">The sequence shown here is derived from an EMBL/GenBank/DDBJ whole genome shotgun (WGS) entry which is preliminary data.</text>
</comment>
<reference evidence="1" key="1">
    <citation type="submission" date="2019-11" db="EMBL/GenBank/DDBJ databases">
        <title>Nori genome reveals adaptations in red seaweeds to the harsh intertidal environment.</title>
        <authorList>
            <person name="Wang D."/>
            <person name="Mao Y."/>
        </authorList>
    </citation>
    <scope>NUCLEOTIDE SEQUENCE</scope>
    <source>
        <tissue evidence="1">Gametophyte</tissue>
    </source>
</reference>
<accession>A0ACC3BKL9</accession>
<evidence type="ECO:0000313" key="2">
    <source>
        <dbReference type="Proteomes" id="UP000798662"/>
    </source>
</evidence>
<keyword evidence="2" id="KW-1185">Reference proteome</keyword>
<sequence length="432" mass="44860">MADQAGCTPNLKRLLPFAKKAFDMYQKHQAKKTGGGDGGDGTRGGGGGGLMDMVGGLAGAAGVAPPKWMATNIGGIGTDEDKALRQKAAASEGAFAGAGTSPGLEVWRVEALAPVRQPPFPNSHASFFSGDSYILLHTRSKVENPSALEWDLYFLLGSESSQDEKGAAAYFVVNLDDLLGTKPVQHREVQGQESNAFLGLFGGAVVYMDGGVASGFKSGTPEAYDPRLLRVKGANADTVRVSQVPLEAASLNAGDVFLLDAGESLVLYCGSESNPLEQRRGGELLGALKDERKADGERVDGEAELAASAPFWAAVNGGTPATVAPAIADAVDAEVPAGPTKLFKLSDESGTVVIGQTAEGTPLPAPTPADVWVVTRGAEMFVAVGDGASSAERVYVVNRVDAIVEAVGLPPASRVTFFSREADRGLWNSFFE</sequence>
<dbReference type="Proteomes" id="UP000798662">
    <property type="component" value="Chromosome 1"/>
</dbReference>
<gene>
    <name evidence="1" type="ORF">I4F81_000765</name>
</gene>
<name>A0ACC3BKL9_PYRYE</name>